<comment type="pathway">
    <text evidence="1">Cofactor biosynthesis; molybdopterin biosynthesis.</text>
</comment>
<sequence>MTVEQITLLGLRDTPLSIDEVVSAVQDDHAGGTAFFVGTVRDHDHGRQVTDLSYSAHPTAEAQMRRVMEKVVADTSRDGRPVWRVAALHRVGDLRVGDIAVVVAAAAAHREEAFAACRRLIDDIKAEVPIWKHQTFTDGDAEWVGAC</sequence>
<evidence type="ECO:0000256" key="8">
    <source>
        <dbReference type="ARBA" id="ARBA00049878"/>
    </source>
</evidence>
<evidence type="ECO:0000256" key="4">
    <source>
        <dbReference type="ARBA" id="ARBA00022679"/>
    </source>
</evidence>
<proteinExistence type="inferred from homology"/>
<dbReference type="GO" id="GO:0030366">
    <property type="term" value="F:molybdopterin synthase activity"/>
    <property type="evidence" value="ECO:0007669"/>
    <property type="project" value="UniProtKB-EC"/>
</dbReference>
<dbReference type="CDD" id="cd00756">
    <property type="entry name" value="MoaE"/>
    <property type="match status" value="1"/>
</dbReference>
<evidence type="ECO:0000313" key="15">
    <source>
        <dbReference type="Proteomes" id="UP000190637"/>
    </source>
</evidence>
<dbReference type="SUPFAM" id="SSF54690">
    <property type="entry name" value="Molybdopterin synthase subunit MoaE"/>
    <property type="match status" value="1"/>
</dbReference>
<reference evidence="14 15" key="1">
    <citation type="submission" date="2017-02" db="EMBL/GenBank/DDBJ databases">
        <authorList>
            <person name="Peterson S.W."/>
        </authorList>
    </citation>
    <scope>NUCLEOTIDE SEQUENCE [LARGE SCALE GENOMIC DNA]</scope>
    <source>
        <strain evidence="14 15">DSM 45154</strain>
    </source>
</reference>
<accession>A0A1T4SDF7</accession>
<evidence type="ECO:0000256" key="6">
    <source>
        <dbReference type="ARBA" id="ARBA00025448"/>
    </source>
</evidence>
<dbReference type="InterPro" id="IPR003448">
    <property type="entry name" value="Mopterin_biosynth_MoaE"/>
</dbReference>
<dbReference type="EC" id="2.8.1.12" evidence="3"/>
<name>A0A1T4SDF7_9ACTN</name>
<evidence type="ECO:0000256" key="3">
    <source>
        <dbReference type="ARBA" id="ARBA00011950"/>
    </source>
</evidence>
<dbReference type="InterPro" id="IPR036563">
    <property type="entry name" value="MoaE_sf"/>
</dbReference>
<dbReference type="AlphaFoldDB" id="A0A1T4SDF7"/>
<dbReference type="STRING" id="1122192.SAMN02745673_03360"/>
<evidence type="ECO:0000256" key="1">
    <source>
        <dbReference type="ARBA" id="ARBA00005046"/>
    </source>
</evidence>
<organism evidence="14 15">
    <name type="scientific">Marinactinospora thermotolerans DSM 45154</name>
    <dbReference type="NCBI Taxonomy" id="1122192"/>
    <lineage>
        <taxon>Bacteria</taxon>
        <taxon>Bacillati</taxon>
        <taxon>Actinomycetota</taxon>
        <taxon>Actinomycetes</taxon>
        <taxon>Streptosporangiales</taxon>
        <taxon>Nocardiopsidaceae</taxon>
        <taxon>Marinactinospora</taxon>
    </lineage>
</organism>
<keyword evidence="5" id="KW-0501">Molybdenum cofactor biosynthesis</keyword>
<dbReference type="FunFam" id="3.90.1170.40:FF:000004">
    <property type="entry name" value="Molybdopterin biosynthesis protein MoeE"/>
    <property type="match status" value="1"/>
</dbReference>
<comment type="similarity">
    <text evidence="2">Belongs to the MoaE family.</text>
</comment>
<evidence type="ECO:0000256" key="2">
    <source>
        <dbReference type="ARBA" id="ARBA00005426"/>
    </source>
</evidence>
<evidence type="ECO:0000256" key="9">
    <source>
        <dbReference type="ARBA" id="ARBA00072424"/>
    </source>
</evidence>
<gene>
    <name evidence="14" type="ORF">SAMN02745673_03360</name>
</gene>
<dbReference type="Gene3D" id="3.90.1170.40">
    <property type="entry name" value="Molybdopterin biosynthesis MoaE subunit"/>
    <property type="match status" value="1"/>
</dbReference>
<keyword evidence="4" id="KW-0808">Transferase</keyword>
<dbReference type="Pfam" id="PF02391">
    <property type="entry name" value="MoaE"/>
    <property type="match status" value="1"/>
</dbReference>
<evidence type="ECO:0000256" key="11">
    <source>
        <dbReference type="ARBA" id="ARBA00078352"/>
    </source>
</evidence>
<evidence type="ECO:0000313" key="14">
    <source>
        <dbReference type="EMBL" id="SKA25908.1"/>
    </source>
</evidence>
<comment type="catalytic activity">
    <reaction evidence="8">
        <text>2 [molybdopterin-synthase sulfur-carrier protein]-C-terminal-Gly-aminoethanethioate + cyclic pyranopterin phosphate + H2O = molybdopterin + 2 [molybdopterin-synthase sulfur-carrier protein]-C-terminal Gly-Gly + 2 H(+)</text>
        <dbReference type="Rhea" id="RHEA:26333"/>
        <dbReference type="Rhea" id="RHEA-COMP:12202"/>
        <dbReference type="Rhea" id="RHEA-COMP:19907"/>
        <dbReference type="ChEBI" id="CHEBI:15377"/>
        <dbReference type="ChEBI" id="CHEBI:15378"/>
        <dbReference type="ChEBI" id="CHEBI:58698"/>
        <dbReference type="ChEBI" id="CHEBI:59648"/>
        <dbReference type="ChEBI" id="CHEBI:90778"/>
        <dbReference type="ChEBI" id="CHEBI:232372"/>
        <dbReference type="EC" id="2.8.1.12"/>
    </reaction>
</comment>
<dbReference type="GO" id="GO:0006777">
    <property type="term" value="P:Mo-molybdopterin cofactor biosynthetic process"/>
    <property type="evidence" value="ECO:0007669"/>
    <property type="project" value="UniProtKB-KW"/>
</dbReference>
<evidence type="ECO:0000256" key="7">
    <source>
        <dbReference type="ARBA" id="ARBA00026066"/>
    </source>
</evidence>
<comment type="subunit">
    <text evidence="7">Heterotetramer of 2 MoaD subunits and 2 MoaE subunits. Also stable as homodimer. The enzyme changes between these two forms during catalysis.</text>
</comment>
<dbReference type="EMBL" id="FUWS01000009">
    <property type="protein sequence ID" value="SKA25908.1"/>
    <property type="molecule type" value="Genomic_DNA"/>
</dbReference>
<evidence type="ECO:0000256" key="13">
    <source>
        <dbReference type="ARBA" id="ARBA00080739"/>
    </source>
</evidence>
<evidence type="ECO:0000256" key="10">
    <source>
        <dbReference type="ARBA" id="ARBA00076955"/>
    </source>
</evidence>
<evidence type="ECO:0000256" key="5">
    <source>
        <dbReference type="ARBA" id="ARBA00023150"/>
    </source>
</evidence>
<protein>
    <recommendedName>
        <fullName evidence="9">Molybdopterin synthase catalytic subunit 1</fullName>
        <ecNumber evidence="3">2.8.1.12</ecNumber>
    </recommendedName>
    <alternativeName>
        <fullName evidence="13">MPT synthase subunit 2 1</fullName>
    </alternativeName>
    <alternativeName>
        <fullName evidence="10">Molybdenum cofactor biosynthesis protein E 1</fullName>
    </alternativeName>
    <alternativeName>
        <fullName evidence="11">Molybdopterin-converting factor large subunit 1</fullName>
    </alternativeName>
    <alternativeName>
        <fullName evidence="12">Molybdopterin-converting factor subunit 2 1</fullName>
    </alternativeName>
</protein>
<dbReference type="Proteomes" id="UP000190637">
    <property type="component" value="Unassembled WGS sequence"/>
</dbReference>
<comment type="function">
    <text evidence="6">Converts molybdopterin precursor Z into molybdopterin. This requires the incorporation of two sulfur atoms into precursor Z to generate a dithiolene group. The sulfur is provided by MoaD.</text>
</comment>
<evidence type="ECO:0000256" key="12">
    <source>
        <dbReference type="ARBA" id="ARBA00080680"/>
    </source>
</evidence>
<dbReference type="PANTHER" id="PTHR23404">
    <property type="entry name" value="MOLYBDOPTERIN SYNTHASE RELATED"/>
    <property type="match status" value="1"/>
</dbReference>
<keyword evidence="15" id="KW-1185">Reference proteome</keyword>